<dbReference type="InterPro" id="IPR001919">
    <property type="entry name" value="CBD2"/>
</dbReference>
<feature type="domain" description="CBM2" evidence="2">
    <location>
        <begin position="136"/>
        <end position="237"/>
    </location>
</feature>
<evidence type="ECO:0000313" key="4">
    <source>
        <dbReference type="Proteomes" id="UP000478148"/>
    </source>
</evidence>
<dbReference type="SMART" id="SM00637">
    <property type="entry name" value="CBD_II"/>
    <property type="match status" value="1"/>
</dbReference>
<dbReference type="InterPro" id="IPR012334">
    <property type="entry name" value="Pectin_lyas_fold"/>
</dbReference>
<evidence type="ECO:0000256" key="1">
    <source>
        <dbReference type="SAM" id="MobiDB-lite"/>
    </source>
</evidence>
<sequence>MLFGKGHIYNSYYTSAGNAYSIGTGSYASVLVENNYFKNVNNPHRFQDSNPTYITARGNVYDGTSGRRDTGAQGSGVTPFTNPPYSYALDNANDVPGIVSNCAGPKLSNPTTPPTTTPPTTTPPTTTPPTTTPPTTNPPSGACSATYRTVSSWSGGFQGEVVVRAGNAPINGWTVRWNLSSGQGISQLWNGNLSTSGSSVTVRNVDYNGSLPAAGTTTFGFLGSGSPSTPSLTCTSP</sequence>
<dbReference type="Proteomes" id="UP000478148">
    <property type="component" value="Unassembled WGS sequence"/>
</dbReference>
<dbReference type="Gene3D" id="2.160.20.10">
    <property type="entry name" value="Single-stranded right-handed beta-helix, Pectin lyase-like"/>
    <property type="match status" value="1"/>
</dbReference>
<evidence type="ECO:0000313" key="3">
    <source>
        <dbReference type="EMBL" id="NGM11938.1"/>
    </source>
</evidence>
<organism evidence="3 4">
    <name type="scientific">Verrucosispora sioxanthis</name>
    <dbReference type="NCBI Taxonomy" id="2499994"/>
    <lineage>
        <taxon>Bacteria</taxon>
        <taxon>Bacillati</taxon>
        <taxon>Actinomycetota</taxon>
        <taxon>Actinomycetes</taxon>
        <taxon>Micromonosporales</taxon>
        <taxon>Micromonosporaceae</taxon>
        <taxon>Micromonospora</taxon>
    </lineage>
</organism>
<gene>
    <name evidence="3" type="ORF">ENC19_04250</name>
</gene>
<feature type="compositionally biased region" description="Pro residues" evidence="1">
    <location>
        <begin position="111"/>
        <end position="137"/>
    </location>
</feature>
<dbReference type="InterPro" id="IPR012291">
    <property type="entry name" value="CBM2_carb-bd_dom_sf"/>
</dbReference>
<dbReference type="GO" id="GO:0030247">
    <property type="term" value="F:polysaccharide binding"/>
    <property type="evidence" value="ECO:0007669"/>
    <property type="project" value="UniProtKB-UniRule"/>
</dbReference>
<proteinExistence type="predicted"/>
<dbReference type="GO" id="GO:0004553">
    <property type="term" value="F:hydrolase activity, hydrolyzing O-glycosyl compounds"/>
    <property type="evidence" value="ECO:0007669"/>
    <property type="project" value="InterPro"/>
</dbReference>
<comment type="caution">
    <text evidence="3">The sequence shown here is derived from an EMBL/GenBank/DDBJ whole genome shotgun (WGS) entry which is preliminary data.</text>
</comment>
<dbReference type="GO" id="GO:0005975">
    <property type="term" value="P:carbohydrate metabolic process"/>
    <property type="evidence" value="ECO:0007669"/>
    <property type="project" value="InterPro"/>
</dbReference>
<dbReference type="SUPFAM" id="SSF49384">
    <property type="entry name" value="Carbohydrate-binding domain"/>
    <property type="match status" value="1"/>
</dbReference>
<dbReference type="Gene3D" id="2.60.40.290">
    <property type="match status" value="1"/>
</dbReference>
<dbReference type="EMBL" id="SAIY01000001">
    <property type="protein sequence ID" value="NGM11938.1"/>
    <property type="molecule type" value="Genomic_DNA"/>
</dbReference>
<evidence type="ECO:0000259" key="2">
    <source>
        <dbReference type="PROSITE" id="PS51173"/>
    </source>
</evidence>
<reference evidence="3 4" key="1">
    <citation type="submission" date="2020-02" db="EMBL/GenBank/DDBJ databases">
        <title>Draft Genome Sequence of Verrucosispora sp. Strain CWR15, Isolated from Gulf of Mexico Sponge.</title>
        <authorList>
            <person name="Kennedy S.J."/>
            <person name="Cella E."/>
            <person name="Azarian T."/>
            <person name="Baker B.J."/>
            <person name="Shaw L.N."/>
        </authorList>
    </citation>
    <scope>NUCLEOTIDE SEQUENCE [LARGE SCALE GENOMIC DNA]</scope>
    <source>
        <strain evidence="3 4">CWR15</strain>
    </source>
</reference>
<dbReference type="InterPro" id="IPR011050">
    <property type="entry name" value="Pectin_lyase_fold/virulence"/>
</dbReference>
<protein>
    <recommendedName>
        <fullName evidence="2">CBM2 domain-containing protein</fullName>
    </recommendedName>
</protein>
<dbReference type="Pfam" id="PF00553">
    <property type="entry name" value="CBM_2"/>
    <property type="match status" value="1"/>
</dbReference>
<accession>A0A6M1KPP9</accession>
<dbReference type="PROSITE" id="PS51173">
    <property type="entry name" value="CBM2"/>
    <property type="match status" value="1"/>
</dbReference>
<keyword evidence="4" id="KW-1185">Reference proteome</keyword>
<feature type="region of interest" description="Disordered" evidence="1">
    <location>
        <begin position="99"/>
        <end position="142"/>
    </location>
</feature>
<dbReference type="InterPro" id="IPR008965">
    <property type="entry name" value="CBM2/CBM3_carb-bd_dom_sf"/>
</dbReference>
<dbReference type="AlphaFoldDB" id="A0A6M1KPP9"/>
<dbReference type="SUPFAM" id="SSF51126">
    <property type="entry name" value="Pectin lyase-like"/>
    <property type="match status" value="1"/>
</dbReference>
<name>A0A6M1KPP9_9ACTN</name>